<dbReference type="InterPro" id="IPR002156">
    <property type="entry name" value="RNaseH_domain"/>
</dbReference>
<dbReference type="CDD" id="cd06222">
    <property type="entry name" value="RNase_H_like"/>
    <property type="match status" value="1"/>
</dbReference>
<evidence type="ECO:0000259" key="1">
    <source>
        <dbReference type="PROSITE" id="PS50879"/>
    </source>
</evidence>
<gene>
    <name evidence="2" type="ORF">RDI58_022428</name>
</gene>
<dbReference type="InterPro" id="IPR036397">
    <property type="entry name" value="RNaseH_sf"/>
</dbReference>
<protein>
    <recommendedName>
        <fullName evidence="1">RNase H type-1 domain-containing protein</fullName>
    </recommendedName>
</protein>
<feature type="domain" description="RNase H type-1" evidence="1">
    <location>
        <begin position="92"/>
        <end position="182"/>
    </location>
</feature>
<dbReference type="SUPFAM" id="SSF53098">
    <property type="entry name" value="Ribonuclease H-like"/>
    <property type="match status" value="1"/>
</dbReference>
<dbReference type="InterPro" id="IPR053151">
    <property type="entry name" value="RNase_H-like"/>
</dbReference>
<reference evidence="2 3" key="1">
    <citation type="submission" date="2024-02" db="EMBL/GenBank/DDBJ databases">
        <title>de novo genome assembly of Solanum bulbocastanum strain 11H21.</title>
        <authorList>
            <person name="Hosaka A.J."/>
        </authorList>
    </citation>
    <scope>NUCLEOTIDE SEQUENCE [LARGE SCALE GENOMIC DNA]</scope>
    <source>
        <tissue evidence="2">Young leaves</tissue>
    </source>
</reference>
<dbReference type="InterPro" id="IPR044730">
    <property type="entry name" value="RNase_H-like_dom_plant"/>
</dbReference>
<dbReference type="Proteomes" id="UP001371456">
    <property type="component" value="Unassembled WGS sequence"/>
</dbReference>
<dbReference type="Gene3D" id="3.30.420.10">
    <property type="entry name" value="Ribonuclease H-like superfamily/Ribonuclease H"/>
    <property type="match status" value="1"/>
</dbReference>
<name>A0AAN8T5R5_SOLBU</name>
<dbReference type="InterPro" id="IPR012337">
    <property type="entry name" value="RNaseH-like_sf"/>
</dbReference>
<dbReference type="GO" id="GO:0004523">
    <property type="term" value="F:RNA-DNA hybrid ribonuclease activity"/>
    <property type="evidence" value="ECO:0007669"/>
    <property type="project" value="InterPro"/>
</dbReference>
<keyword evidence="3" id="KW-1185">Reference proteome</keyword>
<dbReference type="PANTHER" id="PTHR47723">
    <property type="entry name" value="OS05G0353850 PROTEIN"/>
    <property type="match status" value="1"/>
</dbReference>
<evidence type="ECO:0000313" key="2">
    <source>
        <dbReference type="EMBL" id="KAK6780244.1"/>
    </source>
</evidence>
<dbReference type="GO" id="GO:0003676">
    <property type="term" value="F:nucleic acid binding"/>
    <property type="evidence" value="ECO:0007669"/>
    <property type="project" value="InterPro"/>
</dbReference>
<dbReference type="AlphaFoldDB" id="A0AAN8T5R5"/>
<dbReference type="PROSITE" id="PS50879">
    <property type="entry name" value="RNASE_H_1"/>
    <property type="match status" value="1"/>
</dbReference>
<accession>A0AAN8T5R5</accession>
<comment type="caution">
    <text evidence="2">The sequence shown here is derived from an EMBL/GenBank/DDBJ whole genome shotgun (WGS) entry which is preliminary data.</text>
</comment>
<sequence length="182" mass="20383">MTKFKRRGVVLCSRCNCCTNYELKNIPHLFGKSLIAKRCVPILVCWEILKNRCLSRFENMNTSDSKLGGKCVHLENLHQSINSQLVKWHKPEEEWVELNVDGCSKGNPESAGGGGVIRDHRRIVIKGFIDYNGMCSNNIAEATTPLQGIKLCIDIGKGFVVVVSDSLLIMEIINRSQTTLAY</sequence>
<organism evidence="2 3">
    <name type="scientific">Solanum bulbocastanum</name>
    <name type="common">Wild potato</name>
    <dbReference type="NCBI Taxonomy" id="147425"/>
    <lineage>
        <taxon>Eukaryota</taxon>
        <taxon>Viridiplantae</taxon>
        <taxon>Streptophyta</taxon>
        <taxon>Embryophyta</taxon>
        <taxon>Tracheophyta</taxon>
        <taxon>Spermatophyta</taxon>
        <taxon>Magnoliopsida</taxon>
        <taxon>eudicotyledons</taxon>
        <taxon>Gunneridae</taxon>
        <taxon>Pentapetalae</taxon>
        <taxon>asterids</taxon>
        <taxon>lamiids</taxon>
        <taxon>Solanales</taxon>
        <taxon>Solanaceae</taxon>
        <taxon>Solanoideae</taxon>
        <taxon>Solaneae</taxon>
        <taxon>Solanum</taxon>
    </lineage>
</organism>
<proteinExistence type="predicted"/>
<dbReference type="Pfam" id="PF13456">
    <property type="entry name" value="RVT_3"/>
    <property type="match status" value="1"/>
</dbReference>
<evidence type="ECO:0000313" key="3">
    <source>
        <dbReference type="Proteomes" id="UP001371456"/>
    </source>
</evidence>
<dbReference type="PANTHER" id="PTHR47723:SF19">
    <property type="entry name" value="POLYNUCLEOTIDYL TRANSFERASE, RIBONUCLEASE H-LIKE SUPERFAMILY PROTEIN"/>
    <property type="match status" value="1"/>
</dbReference>
<dbReference type="EMBL" id="JBANQN010000009">
    <property type="protein sequence ID" value="KAK6780244.1"/>
    <property type="molecule type" value="Genomic_DNA"/>
</dbReference>